<reference evidence="1" key="1">
    <citation type="submission" date="2023-10" db="EMBL/GenBank/DDBJ databases">
        <authorList>
            <person name="Rodriguez Cubillos JULIANA M."/>
            <person name="De Vega J."/>
        </authorList>
    </citation>
    <scope>NUCLEOTIDE SEQUENCE</scope>
</reference>
<organism evidence="1 2">
    <name type="scientific">Trifolium pratense</name>
    <name type="common">Red clover</name>
    <dbReference type="NCBI Taxonomy" id="57577"/>
    <lineage>
        <taxon>Eukaryota</taxon>
        <taxon>Viridiplantae</taxon>
        <taxon>Streptophyta</taxon>
        <taxon>Embryophyta</taxon>
        <taxon>Tracheophyta</taxon>
        <taxon>Spermatophyta</taxon>
        <taxon>Magnoliopsida</taxon>
        <taxon>eudicotyledons</taxon>
        <taxon>Gunneridae</taxon>
        <taxon>Pentapetalae</taxon>
        <taxon>rosids</taxon>
        <taxon>fabids</taxon>
        <taxon>Fabales</taxon>
        <taxon>Fabaceae</taxon>
        <taxon>Papilionoideae</taxon>
        <taxon>50 kb inversion clade</taxon>
        <taxon>NPAAA clade</taxon>
        <taxon>Hologalegina</taxon>
        <taxon>IRL clade</taxon>
        <taxon>Trifolieae</taxon>
        <taxon>Trifolium</taxon>
    </lineage>
</organism>
<sequence>MDCEDSYFLVSLVLFFKIAILLQFRGVPEVSLLCFQVWSFLWKAGWFAFQVVYLKLLVAEFIFSYIAFKYADSFALLSSSVP</sequence>
<dbReference type="EMBL" id="CASHSV030000615">
    <property type="protein sequence ID" value="CAJ2671762.1"/>
    <property type="molecule type" value="Genomic_DNA"/>
</dbReference>
<protein>
    <submittedName>
        <fullName evidence="1">Uncharacterized protein</fullName>
    </submittedName>
</protein>
<comment type="caution">
    <text evidence="1">The sequence shown here is derived from an EMBL/GenBank/DDBJ whole genome shotgun (WGS) entry which is preliminary data.</text>
</comment>
<name>A0ACB0LXC3_TRIPR</name>
<proteinExistence type="predicted"/>
<evidence type="ECO:0000313" key="1">
    <source>
        <dbReference type="EMBL" id="CAJ2671762.1"/>
    </source>
</evidence>
<gene>
    <name evidence="1" type="ORF">MILVUS5_LOCUS35525</name>
</gene>
<evidence type="ECO:0000313" key="2">
    <source>
        <dbReference type="Proteomes" id="UP001177021"/>
    </source>
</evidence>
<accession>A0ACB0LXC3</accession>
<keyword evidence="2" id="KW-1185">Reference proteome</keyword>
<dbReference type="Proteomes" id="UP001177021">
    <property type="component" value="Unassembled WGS sequence"/>
</dbReference>